<feature type="region of interest" description="Disordered" evidence="1">
    <location>
        <begin position="86"/>
        <end position="105"/>
    </location>
</feature>
<protein>
    <submittedName>
        <fullName evidence="2">Uncharacterized protein</fullName>
    </submittedName>
</protein>
<keyword evidence="3" id="KW-1185">Reference proteome</keyword>
<evidence type="ECO:0000256" key="1">
    <source>
        <dbReference type="SAM" id="MobiDB-lite"/>
    </source>
</evidence>
<evidence type="ECO:0000313" key="3">
    <source>
        <dbReference type="Proteomes" id="UP001187415"/>
    </source>
</evidence>
<gene>
    <name evidence="2" type="ORF">Q5P01_009204</name>
</gene>
<organism evidence="2 3">
    <name type="scientific">Channa striata</name>
    <name type="common">Snakehead murrel</name>
    <name type="synonym">Ophicephalus striatus</name>
    <dbReference type="NCBI Taxonomy" id="64152"/>
    <lineage>
        <taxon>Eukaryota</taxon>
        <taxon>Metazoa</taxon>
        <taxon>Chordata</taxon>
        <taxon>Craniata</taxon>
        <taxon>Vertebrata</taxon>
        <taxon>Euteleostomi</taxon>
        <taxon>Actinopterygii</taxon>
        <taxon>Neopterygii</taxon>
        <taxon>Teleostei</taxon>
        <taxon>Neoteleostei</taxon>
        <taxon>Acanthomorphata</taxon>
        <taxon>Anabantaria</taxon>
        <taxon>Anabantiformes</taxon>
        <taxon>Channoidei</taxon>
        <taxon>Channidae</taxon>
        <taxon>Channa</taxon>
    </lineage>
</organism>
<proteinExistence type="predicted"/>
<dbReference type="AlphaFoldDB" id="A0AA88N251"/>
<dbReference type="EMBL" id="JAUPFM010000006">
    <property type="protein sequence ID" value="KAK2849370.1"/>
    <property type="molecule type" value="Genomic_DNA"/>
</dbReference>
<evidence type="ECO:0000313" key="2">
    <source>
        <dbReference type="EMBL" id="KAK2849370.1"/>
    </source>
</evidence>
<sequence length="133" mass="14979">MSYVIAAVCLHIGPNVSKELNDNLEPLETLRITGIPAPSKEMQKNALSCEVVFIQELLRVVGNVTVPEPFRASSEKLRSILTTVAPPAEDTPQKRRPHPCRMKETPMPFKQYRNFLMKLNTMRTTTSATTGRR</sequence>
<reference evidence="2" key="1">
    <citation type="submission" date="2023-07" db="EMBL/GenBank/DDBJ databases">
        <title>Chromosome-level Genome Assembly of Striped Snakehead (Channa striata).</title>
        <authorList>
            <person name="Liu H."/>
        </authorList>
    </citation>
    <scope>NUCLEOTIDE SEQUENCE</scope>
    <source>
        <strain evidence="2">Gz</strain>
        <tissue evidence="2">Muscle</tissue>
    </source>
</reference>
<name>A0AA88N251_CHASR</name>
<accession>A0AA88N251</accession>
<dbReference type="Proteomes" id="UP001187415">
    <property type="component" value="Unassembled WGS sequence"/>
</dbReference>
<comment type="caution">
    <text evidence="2">The sequence shown here is derived from an EMBL/GenBank/DDBJ whole genome shotgun (WGS) entry which is preliminary data.</text>
</comment>